<dbReference type="NCBIfam" id="NF006870">
    <property type="entry name" value="PRK09364.1"/>
    <property type="match status" value="1"/>
</dbReference>
<feature type="active site" evidence="6">
    <location>
        <position position="127"/>
    </location>
</feature>
<feature type="binding site" evidence="6">
    <location>
        <begin position="112"/>
        <end position="113"/>
    </location>
    <ligand>
        <name>substrate</name>
    </ligand>
</feature>
<evidence type="ECO:0000256" key="4">
    <source>
        <dbReference type="ARBA" id="ARBA00023150"/>
    </source>
</evidence>
<evidence type="ECO:0000256" key="6">
    <source>
        <dbReference type="HAMAP-Rule" id="MF_01224"/>
    </source>
</evidence>
<comment type="pathway">
    <text evidence="2 6">Cofactor biosynthesis; molybdopterin biosynthesis.</text>
</comment>
<dbReference type="Pfam" id="PF01967">
    <property type="entry name" value="MoaC"/>
    <property type="match status" value="1"/>
</dbReference>
<comment type="catalytic activity">
    <reaction evidence="1 6">
        <text>(8S)-3',8-cyclo-7,8-dihydroguanosine 5'-triphosphate = cyclic pyranopterin phosphate + diphosphate</text>
        <dbReference type="Rhea" id="RHEA:49580"/>
        <dbReference type="ChEBI" id="CHEBI:33019"/>
        <dbReference type="ChEBI" id="CHEBI:59648"/>
        <dbReference type="ChEBI" id="CHEBI:131766"/>
        <dbReference type="EC" id="4.6.1.17"/>
    </reaction>
</comment>
<dbReference type="PANTHER" id="PTHR22960">
    <property type="entry name" value="MOLYBDOPTERIN COFACTOR SYNTHESIS PROTEIN A"/>
    <property type="match status" value="1"/>
</dbReference>
<proteinExistence type="inferred from homology"/>
<dbReference type="InterPro" id="IPR036522">
    <property type="entry name" value="MoaC_sf"/>
</dbReference>
<dbReference type="CDD" id="cd01420">
    <property type="entry name" value="MoaC_PE"/>
    <property type="match status" value="1"/>
</dbReference>
<dbReference type="Gene3D" id="3.30.70.640">
    <property type="entry name" value="Molybdopterin cofactor biosynthesis C (MoaC) domain"/>
    <property type="match status" value="1"/>
</dbReference>
<keyword evidence="5 6" id="KW-0456">Lyase</keyword>
<comment type="similarity">
    <text evidence="6">Belongs to the MoaC family.</text>
</comment>
<sequence length="159" mass="17263">MEFTHFNENGEAVMVDVGGKEDTVREASAGGRISMTRECLERVSTGRIKKGDVLGVARITGIMALKQTSNIIPLCHLMNLTYAEIRFSIHEADCEIKAVCTVRTTGKTGVEMEALTGVSAALLTIYDMCKAVDKTMTIGEICLLRKSGGKSGVFERSLR</sequence>
<keyword evidence="4 6" id="KW-0501">Molybdenum cofactor biosynthesis</keyword>
<evidence type="ECO:0000256" key="3">
    <source>
        <dbReference type="ARBA" id="ARBA00012575"/>
    </source>
</evidence>
<comment type="function">
    <text evidence="6">Catalyzes the conversion of (8S)-3',8-cyclo-7,8-dihydroguanosine 5'-triphosphate to cyclic pyranopterin monophosphate (cPMP).</text>
</comment>
<dbReference type="InterPro" id="IPR002820">
    <property type="entry name" value="Mopterin_CF_biosynth-C_dom"/>
</dbReference>
<name>A0AAW5F4V4_CLOSY</name>
<evidence type="ECO:0000256" key="2">
    <source>
        <dbReference type="ARBA" id="ARBA00005046"/>
    </source>
</evidence>
<dbReference type="HAMAP" id="MF_01224_B">
    <property type="entry name" value="MoaC_B"/>
    <property type="match status" value="1"/>
</dbReference>
<dbReference type="AlphaFoldDB" id="A0AAW5F4V4"/>
<dbReference type="EMBL" id="JAINVB010000001">
    <property type="protein sequence ID" value="MCK0086286.1"/>
    <property type="molecule type" value="Genomic_DNA"/>
</dbReference>
<protein>
    <recommendedName>
        <fullName evidence="3 6">Cyclic pyranopterin monophosphate synthase</fullName>
        <ecNumber evidence="3 6">4.6.1.17</ecNumber>
    </recommendedName>
    <alternativeName>
        <fullName evidence="6">Molybdenum cofactor biosynthesis protein C</fullName>
    </alternativeName>
</protein>
<dbReference type="SUPFAM" id="SSF55040">
    <property type="entry name" value="Molybdenum cofactor biosynthesis protein C, MoaC"/>
    <property type="match status" value="1"/>
</dbReference>
<dbReference type="EC" id="4.6.1.17" evidence="3 6"/>
<comment type="caution">
    <text evidence="8">The sequence shown here is derived from an EMBL/GenBank/DDBJ whole genome shotgun (WGS) entry which is preliminary data.</text>
</comment>
<dbReference type="InterPro" id="IPR050105">
    <property type="entry name" value="MoCo_biosynth_MoaA/MoaC"/>
</dbReference>
<dbReference type="InterPro" id="IPR047594">
    <property type="entry name" value="MoaC_bact/euk"/>
</dbReference>
<evidence type="ECO:0000259" key="7">
    <source>
        <dbReference type="Pfam" id="PF01967"/>
    </source>
</evidence>
<dbReference type="NCBIfam" id="TIGR00581">
    <property type="entry name" value="moaC"/>
    <property type="match status" value="1"/>
</dbReference>
<evidence type="ECO:0000256" key="5">
    <source>
        <dbReference type="ARBA" id="ARBA00023239"/>
    </source>
</evidence>
<dbReference type="PANTHER" id="PTHR22960:SF29">
    <property type="entry name" value="CYCLIC PYRANOPTERIN MONOPHOSPHATE SYNTHASE"/>
    <property type="match status" value="1"/>
</dbReference>
<comment type="subunit">
    <text evidence="6">Homohexamer; trimer of dimers.</text>
</comment>
<dbReference type="Proteomes" id="UP001203136">
    <property type="component" value="Unassembled WGS sequence"/>
</dbReference>
<feature type="domain" description="Molybdopterin cofactor biosynthesis C (MoaC)" evidence="7">
    <location>
        <begin position="14"/>
        <end position="149"/>
    </location>
</feature>
<reference evidence="8" key="1">
    <citation type="journal article" date="2022" name="Cell Host Microbe">
        <title>Colonization of the live biotherapeutic product VE303 and modulation of the microbiota and metabolites in healthy volunteers.</title>
        <authorList>
            <person name="Dsouza M."/>
            <person name="Menon R."/>
            <person name="Crossette E."/>
            <person name="Bhattarai S.K."/>
            <person name="Schneider J."/>
            <person name="Kim Y.G."/>
            <person name="Reddy S."/>
            <person name="Caballero S."/>
            <person name="Felix C."/>
            <person name="Cornacchione L."/>
            <person name="Hendrickson J."/>
            <person name="Watson A.R."/>
            <person name="Minot S.S."/>
            <person name="Greenfield N."/>
            <person name="Schopf L."/>
            <person name="Szabady R."/>
            <person name="Patarroyo J."/>
            <person name="Smith W."/>
            <person name="Harrison P."/>
            <person name="Kuijper E.J."/>
            <person name="Kelly C.P."/>
            <person name="Olle B."/>
            <person name="Bobilev D."/>
            <person name="Silber J.L."/>
            <person name="Bucci V."/>
            <person name="Roberts B."/>
            <person name="Faith J."/>
            <person name="Norman J.M."/>
        </authorList>
    </citation>
    <scope>NUCLEOTIDE SEQUENCE</scope>
    <source>
        <strain evidence="8">VE303-04</strain>
    </source>
</reference>
<evidence type="ECO:0000313" key="8">
    <source>
        <dbReference type="EMBL" id="MCK0086286.1"/>
    </source>
</evidence>
<organism evidence="8 9">
    <name type="scientific">Clostridium symbiosum</name>
    <name type="common">Bacteroides symbiosus</name>
    <dbReference type="NCBI Taxonomy" id="1512"/>
    <lineage>
        <taxon>Bacteria</taxon>
        <taxon>Bacillati</taxon>
        <taxon>Bacillota</taxon>
        <taxon>Clostridia</taxon>
        <taxon>Lachnospirales</taxon>
        <taxon>Lachnospiraceae</taxon>
        <taxon>Otoolea</taxon>
    </lineage>
</organism>
<accession>A0AAW5F4V4</accession>
<gene>
    <name evidence="6 8" type="primary">moaC</name>
    <name evidence="8" type="ORF">K5I21_10480</name>
</gene>
<evidence type="ECO:0000256" key="1">
    <source>
        <dbReference type="ARBA" id="ARBA00001637"/>
    </source>
</evidence>
<evidence type="ECO:0000313" key="9">
    <source>
        <dbReference type="Proteomes" id="UP001203136"/>
    </source>
</evidence>
<dbReference type="InterPro" id="IPR023045">
    <property type="entry name" value="MoaC"/>
</dbReference>
<feature type="binding site" evidence="6">
    <location>
        <begin position="74"/>
        <end position="76"/>
    </location>
    <ligand>
        <name>substrate</name>
    </ligand>
</feature>
<dbReference type="GO" id="GO:0061799">
    <property type="term" value="F:cyclic pyranopterin monophosphate synthase activity"/>
    <property type="evidence" value="ECO:0007669"/>
    <property type="project" value="UniProtKB-UniRule"/>
</dbReference>
<dbReference type="GO" id="GO:0006777">
    <property type="term" value="P:Mo-molybdopterin cofactor biosynthetic process"/>
    <property type="evidence" value="ECO:0007669"/>
    <property type="project" value="UniProtKB-UniRule"/>
</dbReference>
<dbReference type="RefSeq" id="WP_004462039.1">
    <property type="nucleotide sequence ID" value="NZ_JADNHH010000004.1"/>
</dbReference>